<gene>
    <name evidence="2" type="primary">ORF182539</name>
</gene>
<dbReference type="AlphaFoldDB" id="A0A0B7BGB9"/>
<feature type="compositionally biased region" description="Polar residues" evidence="1">
    <location>
        <begin position="193"/>
        <end position="203"/>
    </location>
</feature>
<evidence type="ECO:0000313" key="2">
    <source>
        <dbReference type="EMBL" id="CEK91361.1"/>
    </source>
</evidence>
<feature type="compositionally biased region" description="Basic and acidic residues" evidence="1">
    <location>
        <begin position="26"/>
        <end position="40"/>
    </location>
</feature>
<feature type="region of interest" description="Disordered" evidence="1">
    <location>
        <begin position="192"/>
        <end position="291"/>
    </location>
</feature>
<name>A0A0B7BGB9_9EUPU</name>
<feature type="compositionally biased region" description="Basic and acidic residues" evidence="1">
    <location>
        <begin position="94"/>
        <end position="115"/>
    </location>
</feature>
<evidence type="ECO:0000256" key="1">
    <source>
        <dbReference type="SAM" id="MobiDB-lite"/>
    </source>
</evidence>
<organism evidence="2">
    <name type="scientific">Arion vulgaris</name>
    <dbReference type="NCBI Taxonomy" id="1028688"/>
    <lineage>
        <taxon>Eukaryota</taxon>
        <taxon>Metazoa</taxon>
        <taxon>Spiralia</taxon>
        <taxon>Lophotrochozoa</taxon>
        <taxon>Mollusca</taxon>
        <taxon>Gastropoda</taxon>
        <taxon>Heterobranchia</taxon>
        <taxon>Euthyneura</taxon>
        <taxon>Panpulmonata</taxon>
        <taxon>Eupulmonata</taxon>
        <taxon>Stylommatophora</taxon>
        <taxon>Helicina</taxon>
        <taxon>Arionoidea</taxon>
        <taxon>Arionidae</taxon>
        <taxon>Arion</taxon>
    </lineage>
</organism>
<feature type="compositionally biased region" description="Basic and acidic residues" evidence="1">
    <location>
        <begin position="242"/>
        <end position="252"/>
    </location>
</feature>
<accession>A0A0B7BGB9</accession>
<proteinExistence type="predicted"/>
<dbReference type="EMBL" id="HACG01044496">
    <property type="protein sequence ID" value="CEK91361.1"/>
    <property type="molecule type" value="Transcribed_RNA"/>
</dbReference>
<protein>
    <submittedName>
        <fullName evidence="2">Uncharacterized protein</fullName>
    </submittedName>
</protein>
<feature type="region of interest" description="Disordered" evidence="1">
    <location>
        <begin position="1"/>
        <end position="120"/>
    </location>
</feature>
<reference evidence="2" key="1">
    <citation type="submission" date="2014-12" db="EMBL/GenBank/DDBJ databases">
        <title>Insight into the proteome of Arion vulgaris.</title>
        <authorList>
            <person name="Aradska J."/>
            <person name="Bulat T."/>
            <person name="Smidak R."/>
            <person name="Sarate P."/>
            <person name="Gangsoo J."/>
            <person name="Sialana F."/>
            <person name="Bilban M."/>
            <person name="Lubec G."/>
        </authorList>
    </citation>
    <scope>NUCLEOTIDE SEQUENCE</scope>
    <source>
        <tissue evidence="2">Skin</tissue>
    </source>
</reference>
<sequence>MPFKLFQTHKKSKKEKSEMTYSTETSEQKSEESPDIDHKTSNKGILHFFSSHKGDGSHVQIKSTHKEKKVRNNGSLLRYQKTKSMSHLAVTSKECGHSDSRDHPGSHACSKEQPRKSASYGTFMDSMSHERRLMEIAQLDTYMEYLRRTEDEGNLTNRLCCAQVLKMSLLRLEQRHMYSLERIHLCHKGSMNHIHSQSNSSSRCRQKRLKDVGSFEGDNSSTQSESKDGTSIHVTFSSCSDSDGRESERDSSSEQDSDDNSHFQDNVKTPEFTTKAGRTPIPVWPRDIEIF</sequence>